<comment type="caution">
    <text evidence="1">The sequence shown here is derived from an EMBL/GenBank/DDBJ whole genome shotgun (WGS) entry which is preliminary data.</text>
</comment>
<sequence length="123" mass="14051">MMCVYLFIYFSLSSSYSGSLFCPCSFFLFFFPYFSSSSSAAPRDLFAVGASFDLLGAKLKFIFFLISKLCGQLVGNCEYILREEDKQLVVDLASSNFQKNLIIIPSVICIFNFNLFLFIYIYL</sequence>
<dbReference type="EMBL" id="CAVMJV010000018">
    <property type="protein sequence ID" value="CAK5061267.1"/>
    <property type="molecule type" value="Genomic_DNA"/>
</dbReference>
<evidence type="ECO:0000313" key="1">
    <source>
        <dbReference type="EMBL" id="CAK5061267.1"/>
    </source>
</evidence>
<dbReference type="Proteomes" id="UP001497535">
    <property type="component" value="Unassembled WGS sequence"/>
</dbReference>
<organism evidence="1 2">
    <name type="scientific">Meloidogyne enterolobii</name>
    <name type="common">Root-knot nematode worm</name>
    <name type="synonym">Meloidogyne mayaguensis</name>
    <dbReference type="NCBI Taxonomy" id="390850"/>
    <lineage>
        <taxon>Eukaryota</taxon>
        <taxon>Metazoa</taxon>
        <taxon>Ecdysozoa</taxon>
        <taxon>Nematoda</taxon>
        <taxon>Chromadorea</taxon>
        <taxon>Rhabditida</taxon>
        <taxon>Tylenchina</taxon>
        <taxon>Tylenchomorpha</taxon>
        <taxon>Tylenchoidea</taxon>
        <taxon>Meloidogynidae</taxon>
        <taxon>Meloidogyninae</taxon>
        <taxon>Meloidogyne</taxon>
    </lineage>
</organism>
<protein>
    <submittedName>
        <fullName evidence="1">Uncharacterized protein</fullName>
    </submittedName>
</protein>
<accession>A0ACB0YTN1</accession>
<proteinExistence type="predicted"/>
<keyword evidence="2" id="KW-1185">Reference proteome</keyword>
<gene>
    <name evidence="1" type="ORF">MENTE1834_LOCUS16189</name>
</gene>
<name>A0ACB0YTN1_MELEN</name>
<evidence type="ECO:0000313" key="2">
    <source>
        <dbReference type="Proteomes" id="UP001497535"/>
    </source>
</evidence>
<reference evidence="1" key="1">
    <citation type="submission" date="2023-11" db="EMBL/GenBank/DDBJ databases">
        <authorList>
            <person name="Poullet M."/>
        </authorList>
    </citation>
    <scope>NUCLEOTIDE SEQUENCE</scope>
    <source>
        <strain evidence="1">E1834</strain>
    </source>
</reference>